<evidence type="ECO:0000256" key="8">
    <source>
        <dbReference type="ARBA" id="ARBA00022982"/>
    </source>
</evidence>
<dbReference type="InterPro" id="IPR002585">
    <property type="entry name" value="Cyt-d_ubiquinol_oxidase_su_1"/>
</dbReference>
<keyword evidence="10 12" id="KW-0408">Iron</keyword>
<evidence type="ECO:0000256" key="9">
    <source>
        <dbReference type="ARBA" id="ARBA00022989"/>
    </source>
</evidence>
<evidence type="ECO:0000313" key="14">
    <source>
        <dbReference type="Proteomes" id="UP000069205"/>
    </source>
</evidence>
<feature type="transmembrane region" description="Helical" evidence="12">
    <location>
        <begin position="401"/>
        <end position="424"/>
    </location>
</feature>
<dbReference type="GO" id="GO:0070069">
    <property type="term" value="C:cytochrome complex"/>
    <property type="evidence" value="ECO:0007669"/>
    <property type="project" value="UniProtKB-UniRule"/>
</dbReference>
<evidence type="ECO:0000256" key="1">
    <source>
        <dbReference type="ARBA" id="ARBA00004651"/>
    </source>
</evidence>
<feature type="transmembrane region" description="Helical" evidence="12">
    <location>
        <begin position="184"/>
        <end position="205"/>
    </location>
</feature>
<evidence type="ECO:0000256" key="3">
    <source>
        <dbReference type="ARBA" id="ARBA00022448"/>
    </source>
</evidence>
<dbReference type="RefSeq" id="WP_202967230.1">
    <property type="nucleotide sequence ID" value="NZ_CP011801.1"/>
</dbReference>
<evidence type="ECO:0000256" key="2">
    <source>
        <dbReference type="ARBA" id="ARBA00009819"/>
    </source>
</evidence>
<dbReference type="GO" id="GO:0005886">
    <property type="term" value="C:plasma membrane"/>
    <property type="evidence" value="ECO:0007669"/>
    <property type="project" value="UniProtKB-SubCell"/>
</dbReference>
<keyword evidence="5 12" id="KW-0349">Heme</keyword>
<dbReference type="GO" id="GO:0016682">
    <property type="term" value="F:oxidoreductase activity, acting on diphenols and related substances as donors, oxygen as acceptor"/>
    <property type="evidence" value="ECO:0007669"/>
    <property type="project" value="TreeGrafter"/>
</dbReference>
<comment type="similarity">
    <text evidence="2 12">Belongs to the cytochrome ubiquinol oxidase subunit 1 family.</text>
</comment>
<feature type="transmembrane region" description="Helical" evidence="12">
    <location>
        <begin position="87"/>
        <end position="114"/>
    </location>
</feature>
<dbReference type="PANTHER" id="PTHR30365:SF14">
    <property type="entry name" value="CYTOCHROME BD MENAQUINOL OXIDASE SUBUNIT I-RELATED"/>
    <property type="match status" value="1"/>
</dbReference>
<sequence>MITDLLAARSLMAMSLGFHIIFAVVGIGLPLLMVIAEWRWLRTGDEVSLTLTQRWAKGLAVLFAVGAVSGTVLSFQLGLLWPGFMAWAGPIVGLAFSIEGFAFFTEAIFLGIYLYGWRRLSPAAHLGAGFVVVLSGAASAVIVVLANGWMNTPRGFRVLDGHPTDIDPVTAMLNPSGLFQVPHMLLAAYAATGFAVAGIHAFRLLRDPDNPFHQRAFAVACAVGGVAALFLPVSGDLLAKATAEHQPSKLAAFEGQFSTESGAPFRLGGIPDLDQGRLRYAVEIPYALSLMLYLDPYATVTGLDAVPREEWPPVGVVRTAFQIMLLAGVSMTAVSLWGGWLWWRRGSLVRSRRFLQAMVVTAPLGFLAIEAGWTVTEVGRQPWIIAGVMRTAEAVTPMPGLVVPLVFFGALYLFLAAVVVWVLFHQIGASPAGKSARRNTEEAWGDALAVPVVGVAEKPE</sequence>
<evidence type="ECO:0000256" key="7">
    <source>
        <dbReference type="ARBA" id="ARBA00022723"/>
    </source>
</evidence>
<organism evidence="13 14">
    <name type="scientific">Nitrospira moscoviensis</name>
    <dbReference type="NCBI Taxonomy" id="42253"/>
    <lineage>
        <taxon>Bacteria</taxon>
        <taxon>Pseudomonadati</taxon>
        <taxon>Nitrospirota</taxon>
        <taxon>Nitrospiria</taxon>
        <taxon>Nitrospirales</taxon>
        <taxon>Nitrospiraceae</taxon>
        <taxon>Nitrospira</taxon>
    </lineage>
</organism>
<evidence type="ECO:0000256" key="11">
    <source>
        <dbReference type="ARBA" id="ARBA00023136"/>
    </source>
</evidence>
<protein>
    <submittedName>
        <fullName evidence="13">Cytochrome bd oxidase, subunit I</fullName>
        <ecNumber evidence="13">1.10.3.-</ecNumber>
    </submittedName>
</protein>
<name>A0A0K2GEL5_NITMO</name>
<dbReference type="GO" id="GO:0020037">
    <property type="term" value="F:heme binding"/>
    <property type="evidence" value="ECO:0007669"/>
    <property type="project" value="TreeGrafter"/>
</dbReference>
<keyword evidence="8 12" id="KW-0249">Electron transport</keyword>
<dbReference type="PANTHER" id="PTHR30365">
    <property type="entry name" value="CYTOCHROME D UBIQUINOL OXIDASE"/>
    <property type="match status" value="1"/>
</dbReference>
<keyword evidence="13" id="KW-0560">Oxidoreductase</keyword>
<keyword evidence="6 12" id="KW-0812">Transmembrane</keyword>
<feature type="transmembrane region" description="Helical" evidence="12">
    <location>
        <begin position="320"/>
        <end position="342"/>
    </location>
</feature>
<dbReference type="GO" id="GO:0019646">
    <property type="term" value="P:aerobic electron transport chain"/>
    <property type="evidence" value="ECO:0007669"/>
    <property type="project" value="InterPro"/>
</dbReference>
<feature type="transmembrane region" description="Helical" evidence="12">
    <location>
        <begin position="16"/>
        <end position="38"/>
    </location>
</feature>
<proteinExistence type="inferred from homology"/>
<feature type="transmembrane region" description="Helical" evidence="12">
    <location>
        <begin position="217"/>
        <end position="235"/>
    </location>
</feature>
<evidence type="ECO:0000256" key="4">
    <source>
        <dbReference type="ARBA" id="ARBA00022475"/>
    </source>
</evidence>
<feature type="transmembrane region" description="Helical" evidence="12">
    <location>
        <begin position="354"/>
        <end position="373"/>
    </location>
</feature>
<keyword evidence="7 12" id="KW-0479">Metal-binding</keyword>
<dbReference type="Pfam" id="PF01654">
    <property type="entry name" value="Cyt_bd_oxida_I"/>
    <property type="match status" value="1"/>
</dbReference>
<dbReference type="AlphaFoldDB" id="A0A0K2GEL5"/>
<dbReference type="PIRSF" id="PIRSF006446">
    <property type="entry name" value="Cyt_quinol_oxidase_1"/>
    <property type="match status" value="1"/>
</dbReference>
<dbReference type="GO" id="GO:0009055">
    <property type="term" value="F:electron transfer activity"/>
    <property type="evidence" value="ECO:0007669"/>
    <property type="project" value="UniProtKB-UniRule"/>
</dbReference>
<dbReference type="GO" id="GO:0046872">
    <property type="term" value="F:metal ion binding"/>
    <property type="evidence" value="ECO:0007669"/>
    <property type="project" value="UniProtKB-UniRule"/>
</dbReference>
<feature type="transmembrane region" description="Helical" evidence="12">
    <location>
        <begin position="126"/>
        <end position="150"/>
    </location>
</feature>
<dbReference type="Proteomes" id="UP000069205">
    <property type="component" value="Chromosome"/>
</dbReference>
<evidence type="ECO:0000313" key="13">
    <source>
        <dbReference type="EMBL" id="ALA59393.1"/>
    </source>
</evidence>
<dbReference type="KEGG" id="nmv:NITMOv2_2988"/>
<gene>
    <name evidence="13" type="ORF">NITMOv2_2988</name>
</gene>
<keyword evidence="9 12" id="KW-1133">Transmembrane helix</keyword>
<evidence type="ECO:0000256" key="5">
    <source>
        <dbReference type="ARBA" id="ARBA00022617"/>
    </source>
</evidence>
<reference evidence="13 14" key="1">
    <citation type="journal article" date="2015" name="Proc. Natl. Acad. Sci. U.S.A.">
        <title>Expanded metabolic versatility of ubiquitous nitrite-oxidizing bacteria from the genus Nitrospira.</title>
        <authorList>
            <person name="Koch H."/>
            <person name="Lucker S."/>
            <person name="Albertsen M."/>
            <person name="Kitzinger K."/>
            <person name="Herbold C."/>
            <person name="Spieck E."/>
            <person name="Nielsen P.H."/>
            <person name="Wagner M."/>
            <person name="Daims H."/>
        </authorList>
    </citation>
    <scope>NUCLEOTIDE SEQUENCE [LARGE SCALE GENOMIC DNA]</scope>
    <source>
        <strain evidence="13 14">NSP M-1</strain>
    </source>
</reference>
<dbReference type="EMBL" id="CP011801">
    <property type="protein sequence ID" value="ALA59393.1"/>
    <property type="molecule type" value="Genomic_DNA"/>
</dbReference>
<keyword evidence="4 12" id="KW-1003">Cell membrane</keyword>
<dbReference type="EC" id="1.10.3.-" evidence="13"/>
<evidence type="ECO:0000256" key="6">
    <source>
        <dbReference type="ARBA" id="ARBA00022692"/>
    </source>
</evidence>
<dbReference type="STRING" id="42253.NITMOv2_2988"/>
<accession>A0A0K2GEL5</accession>
<keyword evidence="3 12" id="KW-0813">Transport</keyword>
<comment type="subcellular location">
    <subcellularLocation>
        <location evidence="1">Cell membrane</location>
        <topology evidence="1">Multi-pass membrane protein</topology>
    </subcellularLocation>
</comment>
<evidence type="ECO:0000256" key="12">
    <source>
        <dbReference type="PIRNR" id="PIRNR006446"/>
    </source>
</evidence>
<evidence type="ECO:0000256" key="10">
    <source>
        <dbReference type="ARBA" id="ARBA00023004"/>
    </source>
</evidence>
<dbReference type="PATRIC" id="fig|42253.5.peg.2951"/>
<feature type="transmembrane region" description="Helical" evidence="12">
    <location>
        <begin position="59"/>
        <end position="81"/>
    </location>
</feature>
<keyword evidence="11 12" id="KW-0472">Membrane</keyword>
<keyword evidence="14" id="KW-1185">Reference proteome</keyword>